<evidence type="ECO:0000313" key="1">
    <source>
        <dbReference type="EMBL" id="GES95088.1"/>
    </source>
</evidence>
<organism evidence="1 2">
    <name type="scientific">Rhizophagus clarus</name>
    <dbReference type="NCBI Taxonomy" id="94130"/>
    <lineage>
        <taxon>Eukaryota</taxon>
        <taxon>Fungi</taxon>
        <taxon>Fungi incertae sedis</taxon>
        <taxon>Mucoromycota</taxon>
        <taxon>Glomeromycotina</taxon>
        <taxon>Glomeromycetes</taxon>
        <taxon>Glomerales</taxon>
        <taxon>Glomeraceae</taxon>
        <taxon>Rhizophagus</taxon>
    </lineage>
</organism>
<proteinExistence type="predicted"/>
<evidence type="ECO:0000313" key="2">
    <source>
        <dbReference type="Proteomes" id="UP000615446"/>
    </source>
</evidence>
<reference evidence="1" key="1">
    <citation type="submission" date="2019-10" db="EMBL/GenBank/DDBJ databases">
        <title>Conservation and host-specific expression of non-tandemly repeated heterogenous ribosome RNA gene in arbuscular mycorrhizal fungi.</title>
        <authorList>
            <person name="Maeda T."/>
            <person name="Kobayashi Y."/>
            <person name="Nakagawa T."/>
            <person name="Ezawa T."/>
            <person name="Yamaguchi K."/>
            <person name="Bino T."/>
            <person name="Nishimoto Y."/>
            <person name="Shigenobu S."/>
            <person name="Kawaguchi M."/>
        </authorList>
    </citation>
    <scope>NUCLEOTIDE SEQUENCE</scope>
    <source>
        <strain evidence="1">HR1</strain>
    </source>
</reference>
<comment type="caution">
    <text evidence="1">The sequence shown here is derived from an EMBL/GenBank/DDBJ whole genome shotgun (WGS) entry which is preliminary data.</text>
</comment>
<sequence>MSSSTSNTTANFIKSALFEEYYDCFDAVIASSNWSLIHLSLFAKNVGKDKYQEQMVGLYKKNPQMKQYFDDMAFYNGFIDNTTGTTAQILNPVISQPAIMSVLSSSSTLKPDAKSFVPKIKKVKTTVSDPNATHIITGYHSNPSLGQYVCDILIYDIPAKWDNVKLLEYLKVWGNIISVIVKKQKKYKTSVLSNESFWNRIKLSWYHHTILSFITAQKSCQQVQGNSTGKANNKSLAFTLKSSKKNGSSRFMATGSNHVPIRSLSKNSGKSSIRHKLNKKFKMTKTKKKLSDGLSFLKKLPKKQLHAKIVEIKKILLDFIQKQS</sequence>
<accession>A0A8H3QWU8</accession>
<dbReference type="Proteomes" id="UP000615446">
    <property type="component" value="Unassembled WGS sequence"/>
</dbReference>
<name>A0A8H3QWU8_9GLOM</name>
<dbReference type="AlphaFoldDB" id="A0A8H3QWU8"/>
<gene>
    <name evidence="1" type="ORF">RCL2_002177900</name>
</gene>
<protein>
    <submittedName>
        <fullName evidence="1">Uncharacterized protein</fullName>
    </submittedName>
</protein>
<dbReference type="EMBL" id="BLAL01000239">
    <property type="protein sequence ID" value="GES95088.1"/>
    <property type="molecule type" value="Genomic_DNA"/>
</dbReference>